<name>A0A6P5FII4_ANACO</name>
<gene>
    <name evidence="4" type="primary">LOC109713357</name>
</gene>
<sequence>MAVAHVLVLPYPSQGHINPMLEFAKRLAAKGPAVTVVVTRHILASVGEPRDALGPVHLAAISDGHDAGGFPSAASLEAYLAALGDVGSRTLADLIDDRPFTCLVYDTYAPWAVPVARRRGLPAVAFSTQSCAVSAIYYYVGGGMLRVPAEGEEGTAAAAAVEMAALGLPEMGRSEFPSFALKDGSYPTLAAFALSQFADLGEEDWVLFNSFDELESKVLTRLNRHFRARAIGPCVPLVPTEAGSTYGMNLLAAEEDTCMKWLDAKPPASVVYVAFGSFASLPPEQMAQLAQALLSCNHHFLWVVRASEEETLPPQFAERLKEDGGSEKGLVVKWSPQVRVLAHGAVGCFVTHCGWNSTLEAIGFGVPTVAMGLWTDQPTNAKHMESAWGFGVRAAAQRRDRRGRIVRAEEIERCVREVMEREEIRRNARRWRAAAERAAGRGGSSDVSLDEFVGFLSAMKGGRQGGGTRE</sequence>
<evidence type="ECO:0000256" key="1">
    <source>
        <dbReference type="ARBA" id="ARBA00009995"/>
    </source>
</evidence>
<dbReference type="GO" id="GO:0080043">
    <property type="term" value="F:quercetin 3-O-glucosyltransferase activity"/>
    <property type="evidence" value="ECO:0007669"/>
    <property type="project" value="TreeGrafter"/>
</dbReference>
<evidence type="ECO:0000256" key="2">
    <source>
        <dbReference type="ARBA" id="ARBA00022679"/>
    </source>
</evidence>
<accession>A0A6P5FII4</accession>
<protein>
    <submittedName>
        <fullName evidence="4">Indole-3-acetate beta-glucosyltransferase-like</fullName>
    </submittedName>
</protein>
<dbReference type="PANTHER" id="PTHR11926:SF1500">
    <property type="entry name" value="INDOLE-3-ACETATE BETA-GLUCOSYLTRANSFERASE"/>
    <property type="match status" value="1"/>
</dbReference>
<keyword evidence="3" id="KW-1185">Reference proteome</keyword>
<dbReference type="RefSeq" id="XP_020092990.1">
    <property type="nucleotide sequence ID" value="XM_020237401.1"/>
</dbReference>
<dbReference type="Pfam" id="PF00201">
    <property type="entry name" value="UDPGT"/>
    <property type="match status" value="1"/>
</dbReference>
<evidence type="ECO:0000313" key="4">
    <source>
        <dbReference type="RefSeq" id="XP_020092990.1"/>
    </source>
</evidence>
<organism evidence="3 4">
    <name type="scientific">Ananas comosus</name>
    <name type="common">Pineapple</name>
    <name type="synonym">Ananas ananas</name>
    <dbReference type="NCBI Taxonomy" id="4615"/>
    <lineage>
        <taxon>Eukaryota</taxon>
        <taxon>Viridiplantae</taxon>
        <taxon>Streptophyta</taxon>
        <taxon>Embryophyta</taxon>
        <taxon>Tracheophyta</taxon>
        <taxon>Spermatophyta</taxon>
        <taxon>Magnoliopsida</taxon>
        <taxon>Liliopsida</taxon>
        <taxon>Poales</taxon>
        <taxon>Bromeliaceae</taxon>
        <taxon>Bromelioideae</taxon>
        <taxon>Ananas</taxon>
    </lineage>
</organism>
<evidence type="ECO:0000313" key="3">
    <source>
        <dbReference type="Proteomes" id="UP000515123"/>
    </source>
</evidence>
<keyword evidence="2" id="KW-0808">Transferase</keyword>
<dbReference type="FunFam" id="3.40.50.2000:FF:000019">
    <property type="entry name" value="Glycosyltransferase"/>
    <property type="match status" value="1"/>
</dbReference>
<dbReference type="SUPFAM" id="SSF53756">
    <property type="entry name" value="UDP-Glycosyltransferase/glycogen phosphorylase"/>
    <property type="match status" value="1"/>
</dbReference>
<dbReference type="InterPro" id="IPR002213">
    <property type="entry name" value="UDP_glucos_trans"/>
</dbReference>
<proteinExistence type="inferred from homology"/>
<comment type="similarity">
    <text evidence="1">Belongs to the UDP-glycosyltransferase family.</text>
</comment>
<dbReference type="PANTHER" id="PTHR11926">
    <property type="entry name" value="GLUCOSYL/GLUCURONOSYL TRANSFERASES"/>
    <property type="match status" value="1"/>
</dbReference>
<reference evidence="4" key="2">
    <citation type="submission" date="2025-08" db="UniProtKB">
        <authorList>
            <consortium name="RefSeq"/>
        </authorList>
    </citation>
    <scope>IDENTIFICATION</scope>
    <source>
        <tissue evidence="4">Leaf</tissue>
    </source>
</reference>
<dbReference type="Gramene" id="Aco005246.1.mrna1">
    <property type="protein sequence ID" value="Aco005246.1.mrna1"/>
    <property type="gene ID" value="Aco005246.1.path1"/>
</dbReference>
<dbReference type="AlphaFoldDB" id="A0A6P5FII4"/>
<dbReference type="GeneID" id="109713357"/>
<dbReference type="CDD" id="cd03784">
    <property type="entry name" value="GT1_Gtf-like"/>
    <property type="match status" value="1"/>
</dbReference>
<dbReference type="GO" id="GO:0080044">
    <property type="term" value="F:quercetin 7-O-glucosyltransferase activity"/>
    <property type="evidence" value="ECO:0007669"/>
    <property type="project" value="TreeGrafter"/>
</dbReference>
<reference evidence="3" key="1">
    <citation type="journal article" date="2015" name="Nat. Genet.">
        <title>The pineapple genome and the evolution of CAM photosynthesis.</title>
        <authorList>
            <person name="Ming R."/>
            <person name="VanBuren R."/>
            <person name="Wai C.M."/>
            <person name="Tang H."/>
            <person name="Schatz M.C."/>
            <person name="Bowers J.E."/>
            <person name="Lyons E."/>
            <person name="Wang M.L."/>
            <person name="Chen J."/>
            <person name="Biggers E."/>
            <person name="Zhang J."/>
            <person name="Huang L."/>
            <person name="Zhang L."/>
            <person name="Miao W."/>
            <person name="Zhang J."/>
            <person name="Ye Z."/>
            <person name="Miao C."/>
            <person name="Lin Z."/>
            <person name="Wang H."/>
            <person name="Zhou H."/>
            <person name="Yim W.C."/>
            <person name="Priest H.D."/>
            <person name="Zheng C."/>
            <person name="Woodhouse M."/>
            <person name="Edger P.P."/>
            <person name="Guyot R."/>
            <person name="Guo H.B."/>
            <person name="Guo H."/>
            <person name="Zheng G."/>
            <person name="Singh R."/>
            <person name="Sharma A."/>
            <person name="Min X."/>
            <person name="Zheng Y."/>
            <person name="Lee H."/>
            <person name="Gurtowski J."/>
            <person name="Sedlazeck F.J."/>
            <person name="Harkess A."/>
            <person name="McKain M.R."/>
            <person name="Liao Z."/>
            <person name="Fang J."/>
            <person name="Liu J."/>
            <person name="Zhang X."/>
            <person name="Zhang Q."/>
            <person name="Hu W."/>
            <person name="Qin Y."/>
            <person name="Wang K."/>
            <person name="Chen L.Y."/>
            <person name="Shirley N."/>
            <person name="Lin Y.R."/>
            <person name="Liu L.Y."/>
            <person name="Hernandez A.G."/>
            <person name="Wright C.L."/>
            <person name="Bulone V."/>
            <person name="Tuskan G.A."/>
            <person name="Heath K."/>
            <person name="Zee F."/>
            <person name="Moore P.H."/>
            <person name="Sunkar R."/>
            <person name="Leebens-Mack J.H."/>
            <person name="Mockler T."/>
            <person name="Bennetzen J.L."/>
            <person name="Freeling M."/>
            <person name="Sankoff D."/>
            <person name="Paterson A.H."/>
            <person name="Zhu X."/>
            <person name="Yang X."/>
            <person name="Smith J.A."/>
            <person name="Cushman J.C."/>
            <person name="Paull R.E."/>
            <person name="Yu Q."/>
        </authorList>
    </citation>
    <scope>NUCLEOTIDE SEQUENCE [LARGE SCALE GENOMIC DNA]</scope>
    <source>
        <strain evidence="3">cv. F153</strain>
    </source>
</reference>
<dbReference type="OrthoDB" id="5835829at2759"/>
<dbReference type="Proteomes" id="UP000515123">
    <property type="component" value="Linkage group 7"/>
</dbReference>
<dbReference type="Gene3D" id="3.40.50.2000">
    <property type="entry name" value="Glycogen Phosphorylase B"/>
    <property type="match status" value="2"/>
</dbReference>